<accession>A0AAV8UNI7</accession>
<dbReference type="EMBL" id="JAMWBK010000008">
    <property type="protein sequence ID" value="KAJ8902722.1"/>
    <property type="molecule type" value="Genomic_DNA"/>
</dbReference>
<dbReference type="InterPro" id="IPR000719">
    <property type="entry name" value="Prot_kinase_dom"/>
</dbReference>
<dbReference type="Proteomes" id="UP001157974">
    <property type="component" value="Unassembled WGS sequence"/>
</dbReference>
<dbReference type="Pfam" id="PF00069">
    <property type="entry name" value="Pkinase"/>
    <property type="match status" value="1"/>
</dbReference>
<keyword evidence="4" id="KW-0723">Serine/threonine-protein kinase</keyword>
<evidence type="ECO:0000256" key="5">
    <source>
        <dbReference type="SAM" id="MobiDB-lite"/>
    </source>
</evidence>
<evidence type="ECO:0000259" key="6">
    <source>
        <dbReference type="PROSITE" id="PS50011"/>
    </source>
</evidence>
<evidence type="ECO:0000256" key="1">
    <source>
        <dbReference type="ARBA" id="ARBA00022741"/>
    </source>
</evidence>
<sequence>MDTFAKKVSLRYGNNQKQGYVEKATMRRSSNQHDGRHFGKHHKIDEYKDKEYLALSCGKLDGYDKEGGKQLWSLTMNGAKVVFDDRTNMITVSIPRVMKRELVRSLLREPYESRFSFRADDYEEWVRVLQDSASANIEQYYSVGNEIGRGNFAVVCNGRDLRKNEEVAIKVMEKDNQSWKKFFVREMDILKCVNHPNVVRTLDIFDTQNKLYIVMEKMSGGKLFDRIIKEKQFTEEACAEVMNDLFRGLTYLHSHNVVHRDIKPDNILCLRNERPYTCKLADFGLSNFIAEKSIKQGDSDLVFSSAVGTPLYVAPELIRRRQYGPPIDVWACGVIMYLMLSGKLPFKATNKEELFRSILHKGVTFPDKYWHDISEEAKNLLRGLLQKDPKKRLPAGSALHHDWFSKSLPSLPLNYKHEEGELSNHNRQADIKTAIRVVVLANRLAHHCEELESRDTDEGSKQSDGSKYSEGSKISDAEVD</sequence>
<dbReference type="Gene3D" id="1.10.510.10">
    <property type="entry name" value="Transferase(Phosphotransferase) domain 1"/>
    <property type="match status" value="1"/>
</dbReference>
<dbReference type="AlphaFoldDB" id="A0AAV8UNI7"/>
<dbReference type="PROSITE" id="PS00107">
    <property type="entry name" value="PROTEIN_KINASE_ATP"/>
    <property type="match status" value="1"/>
</dbReference>
<evidence type="ECO:0000313" key="7">
    <source>
        <dbReference type="EMBL" id="KAJ8902722.1"/>
    </source>
</evidence>
<feature type="compositionally biased region" description="Basic and acidic residues" evidence="5">
    <location>
        <begin position="451"/>
        <end position="461"/>
    </location>
</feature>
<dbReference type="GO" id="GO:0005524">
    <property type="term" value="F:ATP binding"/>
    <property type="evidence" value="ECO:0007669"/>
    <property type="project" value="UniProtKB-UniRule"/>
</dbReference>
<comment type="caution">
    <text evidence="7">The sequence shown here is derived from an EMBL/GenBank/DDBJ whole genome shotgun (WGS) entry which is preliminary data.</text>
</comment>
<comment type="similarity">
    <text evidence="4">Belongs to the protein kinase superfamily.</text>
</comment>
<dbReference type="InterPro" id="IPR008271">
    <property type="entry name" value="Ser/Thr_kinase_AS"/>
</dbReference>
<evidence type="ECO:0000313" key="8">
    <source>
        <dbReference type="Proteomes" id="UP001157974"/>
    </source>
</evidence>
<dbReference type="GO" id="GO:0004674">
    <property type="term" value="F:protein serine/threonine kinase activity"/>
    <property type="evidence" value="ECO:0007669"/>
    <property type="project" value="UniProtKB-KW"/>
</dbReference>
<dbReference type="PANTHER" id="PTHR24347">
    <property type="entry name" value="SERINE/THREONINE-PROTEIN KINASE"/>
    <property type="match status" value="1"/>
</dbReference>
<dbReference type="PROSITE" id="PS50011">
    <property type="entry name" value="PROTEIN_KINASE_DOM"/>
    <property type="match status" value="1"/>
</dbReference>
<evidence type="ECO:0000256" key="3">
    <source>
        <dbReference type="PROSITE-ProRule" id="PRU10141"/>
    </source>
</evidence>
<feature type="region of interest" description="Disordered" evidence="5">
    <location>
        <begin position="451"/>
        <end position="480"/>
    </location>
</feature>
<dbReference type="SUPFAM" id="SSF56112">
    <property type="entry name" value="Protein kinase-like (PK-like)"/>
    <property type="match status" value="1"/>
</dbReference>
<dbReference type="InterPro" id="IPR011009">
    <property type="entry name" value="Kinase-like_dom_sf"/>
</dbReference>
<proteinExistence type="inferred from homology"/>
<reference evidence="7 8" key="1">
    <citation type="journal article" date="2023" name="Nat. Commun.">
        <title>Origin of minicircular mitochondrial genomes in red algae.</title>
        <authorList>
            <person name="Lee Y."/>
            <person name="Cho C.H."/>
            <person name="Lee Y.M."/>
            <person name="Park S.I."/>
            <person name="Yang J.H."/>
            <person name="West J.A."/>
            <person name="Bhattacharya D."/>
            <person name="Yoon H.S."/>
        </authorList>
    </citation>
    <scope>NUCLEOTIDE SEQUENCE [LARGE SCALE GENOMIC DNA]</scope>
    <source>
        <strain evidence="7 8">CCMP1338</strain>
        <tissue evidence="7">Whole cell</tissue>
    </source>
</reference>
<name>A0AAV8UNI7_9RHOD</name>
<dbReference type="PROSITE" id="PS00108">
    <property type="entry name" value="PROTEIN_KINASE_ST"/>
    <property type="match status" value="1"/>
</dbReference>
<gene>
    <name evidence="7" type="ORF">NDN08_006042</name>
</gene>
<protein>
    <recommendedName>
        <fullName evidence="6">Protein kinase domain-containing protein</fullName>
    </recommendedName>
</protein>
<feature type="domain" description="Protein kinase" evidence="6">
    <location>
        <begin position="141"/>
        <end position="404"/>
    </location>
</feature>
<evidence type="ECO:0000256" key="4">
    <source>
        <dbReference type="RuleBase" id="RU000304"/>
    </source>
</evidence>
<dbReference type="InterPro" id="IPR017441">
    <property type="entry name" value="Protein_kinase_ATP_BS"/>
</dbReference>
<keyword evidence="2 3" id="KW-0067">ATP-binding</keyword>
<organism evidence="7 8">
    <name type="scientific">Rhodosorus marinus</name>
    <dbReference type="NCBI Taxonomy" id="101924"/>
    <lineage>
        <taxon>Eukaryota</taxon>
        <taxon>Rhodophyta</taxon>
        <taxon>Stylonematophyceae</taxon>
        <taxon>Stylonematales</taxon>
        <taxon>Stylonemataceae</taxon>
        <taxon>Rhodosorus</taxon>
    </lineage>
</organism>
<dbReference type="CDD" id="cd05117">
    <property type="entry name" value="STKc_CAMK"/>
    <property type="match status" value="1"/>
</dbReference>
<keyword evidence="4" id="KW-0808">Transferase</keyword>
<dbReference type="SMART" id="SM00220">
    <property type="entry name" value="S_TKc"/>
    <property type="match status" value="1"/>
</dbReference>
<dbReference type="FunFam" id="1.10.510.10:FF:000571">
    <property type="entry name" value="Maternal embryonic leucine zipper kinase"/>
    <property type="match status" value="1"/>
</dbReference>
<keyword evidence="8" id="KW-1185">Reference proteome</keyword>
<keyword evidence="1 3" id="KW-0547">Nucleotide-binding</keyword>
<feature type="binding site" evidence="3">
    <location>
        <position position="170"/>
    </location>
    <ligand>
        <name>ATP</name>
        <dbReference type="ChEBI" id="CHEBI:30616"/>
    </ligand>
</feature>
<evidence type="ECO:0000256" key="2">
    <source>
        <dbReference type="ARBA" id="ARBA00022840"/>
    </source>
</evidence>
<keyword evidence="4" id="KW-0418">Kinase</keyword>